<keyword evidence="1" id="KW-0175">Coiled coil</keyword>
<feature type="coiled-coil region" evidence="1">
    <location>
        <begin position="63"/>
        <end position="90"/>
    </location>
</feature>
<name>A7HZH1_CAMHC</name>
<organism evidence="2 3">
    <name type="scientific">Campylobacter hominis (strain ATCC BAA-381 / DSM 21671 / CCUG 45161 / LMG 19568 / NCTC 13146 / CH001A)</name>
    <dbReference type="NCBI Taxonomy" id="360107"/>
    <lineage>
        <taxon>Bacteria</taxon>
        <taxon>Pseudomonadati</taxon>
        <taxon>Campylobacterota</taxon>
        <taxon>Epsilonproteobacteria</taxon>
        <taxon>Campylobacterales</taxon>
        <taxon>Campylobacteraceae</taxon>
        <taxon>Campylobacter</taxon>
    </lineage>
</organism>
<dbReference type="RefSeq" id="WP_011991509.1">
    <property type="nucleotide sequence ID" value="NC_009714.1"/>
</dbReference>
<evidence type="ECO:0000313" key="3">
    <source>
        <dbReference type="Proteomes" id="UP000002407"/>
    </source>
</evidence>
<dbReference type="STRING" id="360107.CHAB381_0040"/>
<proteinExistence type="predicted"/>
<protein>
    <recommendedName>
        <fullName evidence="4">Helix-turn-helix domain-containing protein</fullName>
    </recommendedName>
</protein>
<evidence type="ECO:0000313" key="2">
    <source>
        <dbReference type="EMBL" id="ABS51552.1"/>
    </source>
</evidence>
<dbReference type="Proteomes" id="UP000002407">
    <property type="component" value="Chromosome"/>
</dbReference>
<dbReference type="eggNOG" id="ENOG503193B">
    <property type="taxonomic scope" value="Bacteria"/>
</dbReference>
<sequence length="207" mass="24163">MQKLSVAEAAKKLGVSKEAIYNRIRRNKLKTTDEDGVRFVIFDDDEPILTKQTKKISNSDGFIDYLLQEIAELKAQISDLNEQKDELFHQKEEILIANKNEIKQMYKERDEKLSYFLSFFEKPLLGIKHTPDNDKTKDEALEIFPDDDWVSIGEYLRAQKLSHKKIIKARKIIIKNIGKTPLIKIKNDILLVHKELDIAILKQIKKK</sequence>
<dbReference type="KEGG" id="cha:CHAB381_0040"/>
<evidence type="ECO:0008006" key="4">
    <source>
        <dbReference type="Google" id="ProtNLM"/>
    </source>
</evidence>
<reference evidence="3" key="1">
    <citation type="submission" date="2007-07" db="EMBL/GenBank/DDBJ databases">
        <title>Complete genome sequence of Campylobacter hominis ATCC BAA-381, a commensal isolated from the human gastrointestinal tract.</title>
        <authorList>
            <person name="Fouts D.E."/>
            <person name="Mongodin E.F."/>
            <person name="Puiu D."/>
            <person name="Sebastian Y."/>
            <person name="Miller W.G."/>
            <person name="Mandrell R.E."/>
            <person name="Nelson K.E."/>
        </authorList>
    </citation>
    <scope>NUCLEOTIDE SEQUENCE [LARGE SCALE GENOMIC DNA]</scope>
    <source>
        <strain evidence="3">ATCC BAA-381 / LMG 19568 / NCTC 13146 / CH001A</strain>
    </source>
</reference>
<dbReference type="EMBL" id="CP000776">
    <property type="protein sequence ID" value="ABS51552.1"/>
    <property type="molecule type" value="Genomic_DNA"/>
</dbReference>
<dbReference type="HOGENOM" id="CLU_105886_0_0_7"/>
<gene>
    <name evidence="2" type="ordered locus">CHAB381_0040</name>
</gene>
<accession>A7HZH1</accession>
<evidence type="ECO:0000256" key="1">
    <source>
        <dbReference type="SAM" id="Coils"/>
    </source>
</evidence>
<dbReference type="OrthoDB" id="5361563at2"/>
<dbReference type="AlphaFoldDB" id="A7HZH1"/>
<keyword evidence="3" id="KW-1185">Reference proteome</keyword>